<feature type="transmembrane region" description="Helical" evidence="9">
    <location>
        <begin position="1574"/>
        <end position="1594"/>
    </location>
</feature>
<dbReference type="InterPro" id="IPR003593">
    <property type="entry name" value="AAA+_ATPase"/>
</dbReference>
<evidence type="ECO:0000256" key="4">
    <source>
        <dbReference type="ARBA" id="ARBA00022741"/>
    </source>
</evidence>
<dbReference type="EMBL" id="JALJOS010000014">
    <property type="protein sequence ID" value="KAK9831122.1"/>
    <property type="molecule type" value="Genomic_DNA"/>
</dbReference>
<evidence type="ECO:0000256" key="6">
    <source>
        <dbReference type="ARBA" id="ARBA00022989"/>
    </source>
</evidence>
<feature type="transmembrane region" description="Helical" evidence="9">
    <location>
        <begin position="1373"/>
        <end position="1396"/>
    </location>
</feature>
<evidence type="ECO:0000256" key="5">
    <source>
        <dbReference type="ARBA" id="ARBA00022970"/>
    </source>
</evidence>
<feature type="region of interest" description="Disordered" evidence="8">
    <location>
        <begin position="65"/>
        <end position="227"/>
    </location>
</feature>
<keyword evidence="12" id="KW-1185">Reference proteome</keyword>
<feature type="region of interest" description="Disordered" evidence="8">
    <location>
        <begin position="708"/>
        <end position="739"/>
    </location>
</feature>
<feature type="compositionally biased region" description="Basic and acidic residues" evidence="8">
    <location>
        <begin position="151"/>
        <end position="162"/>
    </location>
</feature>
<keyword evidence="7 9" id="KW-0472">Membrane</keyword>
<feature type="transmembrane region" description="Helical" evidence="9">
    <location>
        <begin position="1236"/>
        <end position="1258"/>
    </location>
</feature>
<accession>A0AAW1RD51</accession>
<evidence type="ECO:0000256" key="7">
    <source>
        <dbReference type="ARBA" id="ARBA00023136"/>
    </source>
</evidence>
<evidence type="ECO:0000259" key="10">
    <source>
        <dbReference type="PROSITE" id="PS51720"/>
    </source>
</evidence>
<evidence type="ECO:0000313" key="12">
    <source>
        <dbReference type="Proteomes" id="UP001438707"/>
    </source>
</evidence>
<dbReference type="Pfam" id="PF01490">
    <property type="entry name" value="Aa_trans"/>
    <property type="match status" value="1"/>
</dbReference>
<feature type="compositionally biased region" description="Basic and acidic residues" evidence="8">
    <location>
        <begin position="438"/>
        <end position="447"/>
    </location>
</feature>
<dbReference type="PANTHER" id="PTHR48017">
    <property type="entry name" value="OS05G0424000 PROTEIN-RELATED"/>
    <property type="match status" value="1"/>
</dbReference>
<feature type="compositionally biased region" description="Polar residues" evidence="8">
    <location>
        <begin position="363"/>
        <end position="377"/>
    </location>
</feature>
<feature type="transmembrane region" description="Helical" evidence="9">
    <location>
        <begin position="1600"/>
        <end position="1620"/>
    </location>
</feature>
<dbReference type="GO" id="GO:0016020">
    <property type="term" value="C:membrane"/>
    <property type="evidence" value="ECO:0007669"/>
    <property type="project" value="UniProtKB-SubCell"/>
</dbReference>
<feature type="region of interest" description="Disordered" evidence="8">
    <location>
        <begin position="782"/>
        <end position="814"/>
    </location>
</feature>
<dbReference type="PROSITE" id="PS51720">
    <property type="entry name" value="G_AIG1"/>
    <property type="match status" value="1"/>
</dbReference>
<comment type="subcellular location">
    <subcellularLocation>
        <location evidence="1">Membrane</location>
    </subcellularLocation>
</comment>
<feature type="compositionally biased region" description="Polar residues" evidence="8">
    <location>
        <begin position="466"/>
        <end position="476"/>
    </location>
</feature>
<dbReference type="Gene3D" id="3.40.50.300">
    <property type="entry name" value="P-loop containing nucleotide triphosphate hydrolases"/>
    <property type="match status" value="1"/>
</dbReference>
<comment type="caution">
    <text evidence="11">The sequence shown here is derived from an EMBL/GenBank/DDBJ whole genome shotgun (WGS) entry which is preliminary data.</text>
</comment>
<feature type="compositionally biased region" description="Basic and acidic residues" evidence="8">
    <location>
        <begin position="37"/>
        <end position="49"/>
    </location>
</feature>
<dbReference type="InterPro" id="IPR013057">
    <property type="entry name" value="AA_transpt_TM"/>
</dbReference>
<feature type="transmembrane region" description="Helical" evidence="9">
    <location>
        <begin position="1632"/>
        <end position="1657"/>
    </location>
</feature>
<feature type="compositionally biased region" description="Polar residues" evidence="8">
    <location>
        <begin position="213"/>
        <end position="227"/>
    </location>
</feature>
<feature type="compositionally biased region" description="Low complexity" evidence="8">
    <location>
        <begin position="796"/>
        <end position="814"/>
    </location>
</feature>
<keyword evidence="6 9" id="KW-1133">Transmembrane helix</keyword>
<reference evidence="11 12" key="1">
    <citation type="journal article" date="2024" name="Nat. Commun.">
        <title>Phylogenomics reveals the evolutionary origins of lichenization in chlorophyte algae.</title>
        <authorList>
            <person name="Puginier C."/>
            <person name="Libourel C."/>
            <person name="Otte J."/>
            <person name="Skaloud P."/>
            <person name="Haon M."/>
            <person name="Grisel S."/>
            <person name="Petersen M."/>
            <person name="Berrin J.G."/>
            <person name="Delaux P.M."/>
            <person name="Dal Grande F."/>
            <person name="Keller J."/>
        </authorList>
    </citation>
    <scope>NUCLEOTIDE SEQUENCE [LARGE SCALE GENOMIC DNA]</scope>
    <source>
        <strain evidence="11 12">SAG 2145</strain>
    </source>
</reference>
<dbReference type="InterPro" id="IPR027417">
    <property type="entry name" value="P-loop_NTPase"/>
</dbReference>
<feature type="region of interest" description="Disordered" evidence="8">
    <location>
        <begin position="339"/>
        <end position="377"/>
    </location>
</feature>
<feature type="region of interest" description="Disordered" evidence="8">
    <location>
        <begin position="1"/>
        <end position="50"/>
    </location>
</feature>
<dbReference type="GO" id="GO:0005525">
    <property type="term" value="F:GTP binding"/>
    <property type="evidence" value="ECO:0007669"/>
    <property type="project" value="InterPro"/>
</dbReference>
<evidence type="ECO:0000313" key="11">
    <source>
        <dbReference type="EMBL" id="KAK9831122.1"/>
    </source>
</evidence>
<feature type="compositionally biased region" description="Low complexity" evidence="8">
    <location>
        <begin position="65"/>
        <end position="78"/>
    </location>
</feature>
<feature type="compositionally biased region" description="Polar residues" evidence="8">
    <location>
        <begin position="129"/>
        <end position="150"/>
    </location>
</feature>
<feature type="region of interest" description="Disordered" evidence="8">
    <location>
        <begin position="505"/>
        <end position="524"/>
    </location>
</feature>
<dbReference type="SMART" id="SM00382">
    <property type="entry name" value="AAA"/>
    <property type="match status" value="1"/>
</dbReference>
<keyword evidence="2" id="KW-0813">Transport</keyword>
<protein>
    <recommendedName>
        <fullName evidence="10">AIG1-type G domain-containing protein</fullName>
    </recommendedName>
</protein>
<feature type="transmembrane region" description="Helical" evidence="9">
    <location>
        <begin position="1432"/>
        <end position="1450"/>
    </location>
</feature>
<sequence>MDLESETASAIPDGAQTPSGDGRSSDDWEMLGQPSPDRPESPPDLHRPSIEIAFDADLQTLAQSALKGGASGKSGLASRACSLPAVPPINKRPPLSHPGHSGRASLNIPSPSKTKPQHAGPSSRLLGTCFSSRASTGSYRSVGSTTPQQQPEERPGRADAVSRRMQSLDEACNRAIASHRSSEDSASQPYVDMKEDPALTRASGLDDPPLRTQPFSAQPSNSQQLQTPSMVVTDTSLLDYADMEASPMDSQHGGACNTGVHQEPLSTSEAAAAHDLIGSSGMQINSPDDNMMDDSIIDRSLVNALDDSSRAGAPASDLGFSRANTSAFGSSFAEESFVRAQGPSSPWGAASEDSRHAKEQPYSADTQSNSSHGSAATSELQISSSLLDAPSIALPSSLMSGIWISKHGKGPSQDADKQSLGGHSSPLHSSKPVAGLVDKYKLPDKHPQAALTGRRTSTEQNRESVQHPTAAQSVTFSIPDLDEEAQAGSYSDLLKANPTSLYSGTKPSLQLKKGQDNVNPPDAPDVSRSEFCMSGMSASLGASSLGSHNVGMLGHPSTAPVDISPASKADQFTDFASSSDSNASALSSYKAAHPSEPEFTPQPGVGKCGLPEAVVGLSCSTASDGSALTHFSHLGSTIPEEFEYRDGSSTFIPTSLPDVMRDVQHNTLLLPAAGGRQGQESGPAEPKMGSQWESLGALAEAALSGTDQYWRPNSRQGHRAGASPFPDGMSTPSYNADEPVNSRQYAEGREAFETLQPGIGMTKDTAEQPSASTIALRSHLYGQGGPSGVRSNPLWSPTSTAAARATPAASSAADQPAPAASIAAAKPPPVAAPVASATARRTCSGAQTTVHAVPNANIILFGSTGSGKSTLGNALLGRSAFASQRSAGAVTMCCQRSSIQASSSSLHVIDTPGVAGRTPEARQDCARRILAAARSKLPCNGNATIVMLVLSAASSLRPEDEACVLAVRSAASPTGQLPLAIAVTHAEELAAAKLDVRRWLMPSPSALADLASNMGDCIAMVENCKSAPAAGRDRLLGMLSSMAVKLSAPSPTAALVGSTAADGVRPSHLPAPLELERSTRWDVTPHGRGAAWQLSGMTAAPERRRRLSFIPTLPAFPRPPLKLLLPVATIGGLMAFKLLLRVNTGAGNLSRMAGVKGDFADKVVDNIDDVTTAEKGGAYESKAELERLYKIHGPDGLDEDGHPKRTGGILTASAHIITAVIGAGVLSLAYSSATVGWIAAPIMQLMFAIITLFCSYFLADCYRFPGPTEGRRQYSYPDAVRNFLGKKYVVFTVVIQQLNLVTTGIGYTVTSGLAMAAMYRAVCYHRHPEFKRNKIANMGEPTDTECYPELNQYMIIFGAFQLVFSQLPNMGEIWWMSIVAAIMSFFYAGVGLGLSIGKSTEPQTGAGSHSHGTLGGIVGETSVSQPQKVWDFFLALGNVAFAYSFSFILIEIEDTLKGPGEAKKLKTATTFSVFVTTFFYLTVGLIGYSAFGNDQVPGNLLTGFGFFEPYWLVVMANLAIVIHLFGGYQVWTQPCFYAFEGFMDGLFPNASILRMTIRVPLGPLGVWHMSPFRLVWRSIYVVFTTILAALLPFFNDIVAVMGSLGFWPLTVFLPVSMHIAQNKIPMWSTKWCLLHALQIFCFCISAAAMAGAIVGIIEDTKDYHPFARSYT</sequence>
<keyword evidence="5" id="KW-0029">Amino-acid transport</keyword>
<feature type="transmembrane region" description="Helical" evidence="9">
    <location>
        <begin position="1123"/>
        <end position="1142"/>
    </location>
</feature>
<feature type="compositionally biased region" description="Basic and acidic residues" evidence="8">
    <location>
        <begin position="456"/>
        <end position="465"/>
    </location>
</feature>
<feature type="domain" description="AIG1-type G" evidence="10">
    <location>
        <begin position="853"/>
        <end position="1064"/>
    </location>
</feature>
<evidence type="ECO:0000256" key="1">
    <source>
        <dbReference type="ARBA" id="ARBA00004370"/>
    </source>
</evidence>
<proteinExistence type="predicted"/>
<feature type="compositionally biased region" description="Low complexity" evidence="8">
    <location>
        <begin position="419"/>
        <end position="432"/>
    </location>
</feature>
<keyword evidence="3 9" id="KW-0812">Transmembrane</keyword>
<dbReference type="SUPFAM" id="SSF52540">
    <property type="entry name" value="P-loop containing nucleoside triphosphate hydrolases"/>
    <property type="match status" value="1"/>
</dbReference>
<keyword evidence="4" id="KW-0547">Nucleotide-binding</keyword>
<evidence type="ECO:0000256" key="9">
    <source>
        <dbReference type="SAM" id="Phobius"/>
    </source>
</evidence>
<evidence type="ECO:0000256" key="8">
    <source>
        <dbReference type="SAM" id="MobiDB-lite"/>
    </source>
</evidence>
<gene>
    <name evidence="11" type="ORF">WJX74_004083</name>
</gene>
<evidence type="ECO:0000256" key="2">
    <source>
        <dbReference type="ARBA" id="ARBA00022448"/>
    </source>
</evidence>
<evidence type="ECO:0000256" key="3">
    <source>
        <dbReference type="ARBA" id="ARBA00022692"/>
    </source>
</evidence>
<organism evidence="11 12">
    <name type="scientific">Apatococcus lobatus</name>
    <dbReference type="NCBI Taxonomy" id="904363"/>
    <lineage>
        <taxon>Eukaryota</taxon>
        <taxon>Viridiplantae</taxon>
        <taxon>Chlorophyta</taxon>
        <taxon>core chlorophytes</taxon>
        <taxon>Trebouxiophyceae</taxon>
        <taxon>Chlorellales</taxon>
        <taxon>Chlorellaceae</taxon>
        <taxon>Apatococcus</taxon>
    </lineage>
</organism>
<feature type="region of interest" description="Disordered" evidence="8">
    <location>
        <begin position="408"/>
        <end position="476"/>
    </location>
</feature>
<dbReference type="Proteomes" id="UP001438707">
    <property type="component" value="Unassembled WGS sequence"/>
</dbReference>
<feature type="transmembrane region" description="Helical" evidence="9">
    <location>
        <begin position="1510"/>
        <end position="1531"/>
    </location>
</feature>
<feature type="transmembrane region" description="Helical" evidence="9">
    <location>
        <begin position="1471"/>
        <end position="1490"/>
    </location>
</feature>
<feature type="transmembrane region" description="Helical" evidence="9">
    <location>
        <begin position="1209"/>
        <end position="1230"/>
    </location>
</feature>
<dbReference type="Pfam" id="PF04548">
    <property type="entry name" value="AIG1"/>
    <property type="match status" value="1"/>
</dbReference>
<dbReference type="InterPro" id="IPR006703">
    <property type="entry name" value="G_AIG1"/>
</dbReference>
<name>A0AAW1RD51_9CHLO</name>
<dbReference type="GO" id="GO:0006865">
    <property type="term" value="P:amino acid transport"/>
    <property type="evidence" value="ECO:0007669"/>
    <property type="project" value="UniProtKB-KW"/>
</dbReference>